<dbReference type="GO" id="GO:0010181">
    <property type="term" value="F:FMN binding"/>
    <property type="evidence" value="ECO:0007669"/>
    <property type="project" value="InterPro"/>
</dbReference>
<dbReference type="Proteomes" id="UP001307849">
    <property type="component" value="Unassembled WGS sequence"/>
</dbReference>
<reference evidence="7 8" key="1">
    <citation type="submission" date="2019-10" db="EMBL/GenBank/DDBJ databases">
        <authorList>
            <person name="Palmer J.M."/>
        </authorList>
    </citation>
    <scope>NUCLEOTIDE SEQUENCE [LARGE SCALE GENOMIC DNA]</scope>
    <source>
        <strain evidence="7 8">TWF506</strain>
    </source>
</reference>
<evidence type="ECO:0000313" key="8">
    <source>
        <dbReference type="Proteomes" id="UP001307849"/>
    </source>
</evidence>
<comment type="caution">
    <text evidence="7">The sequence shown here is derived from an EMBL/GenBank/DDBJ whole genome shotgun (WGS) entry which is preliminary data.</text>
</comment>
<evidence type="ECO:0000256" key="4">
    <source>
        <dbReference type="ARBA" id="ARBA00022857"/>
    </source>
</evidence>
<keyword evidence="8" id="KW-1185">Reference proteome</keyword>
<organism evidence="7 8">
    <name type="scientific">Arthrobotrys conoides</name>
    <dbReference type="NCBI Taxonomy" id="74498"/>
    <lineage>
        <taxon>Eukaryota</taxon>
        <taxon>Fungi</taxon>
        <taxon>Dikarya</taxon>
        <taxon>Ascomycota</taxon>
        <taxon>Pezizomycotina</taxon>
        <taxon>Orbiliomycetes</taxon>
        <taxon>Orbiliales</taxon>
        <taxon>Orbiliaceae</taxon>
        <taxon>Arthrobotrys</taxon>
    </lineage>
</organism>
<accession>A0AAN8RM50</accession>
<evidence type="ECO:0000256" key="3">
    <source>
        <dbReference type="ARBA" id="ARBA00022643"/>
    </source>
</evidence>
<dbReference type="InterPro" id="IPR001155">
    <property type="entry name" value="OxRdtase_FMN_N"/>
</dbReference>
<keyword evidence="4" id="KW-0521">NADP</keyword>
<gene>
    <name evidence="7" type="ORF">TWF506_009191</name>
</gene>
<dbReference type="PANTHER" id="PTHR43303:SF4">
    <property type="entry name" value="NADPH DEHYDROGENASE C23G7.10C-RELATED"/>
    <property type="match status" value="1"/>
</dbReference>
<evidence type="ECO:0000313" key="7">
    <source>
        <dbReference type="EMBL" id="KAK6513029.1"/>
    </source>
</evidence>
<dbReference type="Pfam" id="PF00724">
    <property type="entry name" value="Oxidored_FMN"/>
    <property type="match status" value="1"/>
</dbReference>
<dbReference type="PANTHER" id="PTHR43303">
    <property type="entry name" value="NADPH DEHYDROGENASE C23G7.10C-RELATED"/>
    <property type="match status" value="1"/>
</dbReference>
<dbReference type="SUPFAM" id="SSF51395">
    <property type="entry name" value="FMN-linked oxidoreductases"/>
    <property type="match status" value="1"/>
</dbReference>
<dbReference type="GO" id="GO:0050661">
    <property type="term" value="F:NADP binding"/>
    <property type="evidence" value="ECO:0007669"/>
    <property type="project" value="InterPro"/>
</dbReference>
<evidence type="ECO:0000256" key="2">
    <source>
        <dbReference type="ARBA" id="ARBA00022630"/>
    </source>
</evidence>
<dbReference type="Gene3D" id="3.20.20.70">
    <property type="entry name" value="Aldolase class I"/>
    <property type="match status" value="1"/>
</dbReference>
<protein>
    <recommendedName>
        <fullName evidence="6">NADH:flavin oxidoreductase/NADH oxidase N-terminal domain-containing protein</fullName>
    </recommendedName>
</protein>
<dbReference type="GO" id="GO:0003959">
    <property type="term" value="F:NADPH dehydrogenase activity"/>
    <property type="evidence" value="ECO:0007669"/>
    <property type="project" value="InterPro"/>
</dbReference>
<proteinExistence type="predicted"/>
<comment type="cofactor">
    <cofactor evidence="1">
        <name>FMN</name>
        <dbReference type="ChEBI" id="CHEBI:58210"/>
    </cofactor>
</comment>
<sequence length="430" mass="46521">MTIQATTEGSSSSANPEWPDIVNVPAEGIPYFTPAQIPAAGTAIPNGQVIPKLFQPITIRGVTFQNRIWVSPMCQYSAEDGHLTDWHIAHLGGILSRGPALTMIEATGVVPEGRISPNDSGLWKDSQIAPLKRVVDFAHSQNQKIGIQLAHAGRKASTVPPWLSRKAIANERVGGWPYNVKGASPVPFDVGNPIPHELTIAEIEELKEAWGAATRRAVTAGVDVIEVHAAHGYLLHSFYSPASNFRTDKYGGSFENRIRLLEEIIDVTKANAKPETLIFVRFTGSDWLEYDTSIESWKTEDAVRLAQVLARGGKVDLFDVSSAANSPKQQIKGGPGYQRIFSKAVKEGLKAEGLDVATSTVGVINTATLANQILEEGDADVIFAGRPFLKDPALVWSWAQELGVEVRAANQIGWGYGQKIGGGIRHHSSL</sequence>
<dbReference type="CDD" id="cd02932">
    <property type="entry name" value="OYE_YqiM_FMN"/>
    <property type="match status" value="1"/>
</dbReference>
<keyword evidence="3" id="KW-0288">FMN</keyword>
<keyword evidence="5" id="KW-0560">Oxidoreductase</keyword>
<feature type="domain" description="NADH:flavin oxidoreductase/NADH oxidase N-terminal" evidence="6">
    <location>
        <begin position="52"/>
        <end position="400"/>
    </location>
</feature>
<evidence type="ECO:0000259" key="6">
    <source>
        <dbReference type="Pfam" id="PF00724"/>
    </source>
</evidence>
<keyword evidence="2" id="KW-0285">Flavoprotein</keyword>
<evidence type="ECO:0000256" key="5">
    <source>
        <dbReference type="ARBA" id="ARBA00023002"/>
    </source>
</evidence>
<dbReference type="InterPro" id="IPR044152">
    <property type="entry name" value="YqjM-like"/>
</dbReference>
<dbReference type="InterPro" id="IPR013785">
    <property type="entry name" value="Aldolase_TIM"/>
</dbReference>
<name>A0AAN8RM50_9PEZI</name>
<dbReference type="AlphaFoldDB" id="A0AAN8RM50"/>
<dbReference type="EMBL" id="JAVHJM010000006">
    <property type="protein sequence ID" value="KAK6513029.1"/>
    <property type="molecule type" value="Genomic_DNA"/>
</dbReference>
<evidence type="ECO:0000256" key="1">
    <source>
        <dbReference type="ARBA" id="ARBA00001917"/>
    </source>
</evidence>